<sequence length="209" mass="22855">MKTTSKIVAGVAVALIGVIVIATALFLYQRNNASDDRPDGMINVAMDIAVDIGGQRFTRWHTPRELPTFAFKDATGETLTLVDFHGRVVLLNIWATWCPPCREEMPSLDRLNAKLGGPAFEVVALSIDRDPALVKPFYNEFDVQTLHGYFDTSAKVSNVLRAPGIPTTLLIDQEGREIGRAFGPAAWDSPQVENLIESALLSASVQDSE</sequence>
<dbReference type="InterPro" id="IPR017937">
    <property type="entry name" value="Thioredoxin_CS"/>
</dbReference>
<gene>
    <name evidence="6" type="ORF">GCM10023337_15650</name>
</gene>
<comment type="subcellular location">
    <subcellularLocation>
        <location evidence="1">Cell envelope</location>
    </subcellularLocation>
</comment>
<evidence type="ECO:0000259" key="5">
    <source>
        <dbReference type="PROSITE" id="PS51352"/>
    </source>
</evidence>
<feature type="transmembrane region" description="Helical" evidence="4">
    <location>
        <begin position="7"/>
        <end position="28"/>
    </location>
</feature>
<keyword evidence="3" id="KW-0676">Redox-active center</keyword>
<comment type="caution">
    <text evidence="6">The sequence shown here is derived from an EMBL/GenBank/DDBJ whole genome shotgun (WGS) entry which is preliminary data.</text>
</comment>
<evidence type="ECO:0000256" key="3">
    <source>
        <dbReference type="ARBA" id="ARBA00023284"/>
    </source>
</evidence>
<keyword evidence="4" id="KW-0472">Membrane</keyword>
<dbReference type="Gene3D" id="3.40.30.10">
    <property type="entry name" value="Glutaredoxin"/>
    <property type="match status" value="1"/>
</dbReference>
<accession>A0ABP9M550</accession>
<evidence type="ECO:0000256" key="2">
    <source>
        <dbReference type="ARBA" id="ARBA00022748"/>
    </source>
</evidence>
<dbReference type="Pfam" id="PF08534">
    <property type="entry name" value="Redoxin"/>
    <property type="match status" value="1"/>
</dbReference>
<dbReference type="InterPro" id="IPR013766">
    <property type="entry name" value="Thioredoxin_domain"/>
</dbReference>
<keyword evidence="7" id="KW-1185">Reference proteome</keyword>
<proteinExistence type="predicted"/>
<name>A0ABP9M550_9BURK</name>
<protein>
    <recommendedName>
        <fullName evidence="5">Thioredoxin domain-containing protein</fullName>
    </recommendedName>
</protein>
<evidence type="ECO:0000313" key="7">
    <source>
        <dbReference type="Proteomes" id="UP001500227"/>
    </source>
</evidence>
<dbReference type="InterPro" id="IPR036249">
    <property type="entry name" value="Thioredoxin-like_sf"/>
</dbReference>
<keyword evidence="2" id="KW-0201">Cytochrome c-type biogenesis</keyword>
<dbReference type="InterPro" id="IPR050553">
    <property type="entry name" value="Thioredoxin_ResA/DsbE_sf"/>
</dbReference>
<dbReference type="Proteomes" id="UP001500227">
    <property type="component" value="Unassembled WGS sequence"/>
</dbReference>
<feature type="domain" description="Thioredoxin" evidence="5">
    <location>
        <begin position="60"/>
        <end position="201"/>
    </location>
</feature>
<dbReference type="PANTHER" id="PTHR42852:SF17">
    <property type="entry name" value="THIOREDOXIN-LIKE PROTEIN HI_1115"/>
    <property type="match status" value="1"/>
</dbReference>
<dbReference type="EMBL" id="BAABKD010000009">
    <property type="protein sequence ID" value="GAA5090793.1"/>
    <property type="molecule type" value="Genomic_DNA"/>
</dbReference>
<keyword evidence="4" id="KW-1133">Transmembrane helix</keyword>
<reference evidence="7" key="1">
    <citation type="journal article" date="2019" name="Int. J. Syst. Evol. Microbiol.">
        <title>The Global Catalogue of Microorganisms (GCM) 10K type strain sequencing project: providing services to taxonomists for standard genome sequencing and annotation.</title>
        <authorList>
            <consortium name="The Broad Institute Genomics Platform"/>
            <consortium name="The Broad Institute Genome Sequencing Center for Infectious Disease"/>
            <person name="Wu L."/>
            <person name="Ma J."/>
        </authorList>
    </citation>
    <scope>NUCLEOTIDE SEQUENCE [LARGE SCALE GENOMIC DNA]</scope>
    <source>
        <strain evidence="7">JCM 18423</strain>
    </source>
</reference>
<dbReference type="InterPro" id="IPR013740">
    <property type="entry name" value="Redoxin"/>
</dbReference>
<evidence type="ECO:0000256" key="1">
    <source>
        <dbReference type="ARBA" id="ARBA00004196"/>
    </source>
</evidence>
<dbReference type="SUPFAM" id="SSF52833">
    <property type="entry name" value="Thioredoxin-like"/>
    <property type="match status" value="1"/>
</dbReference>
<dbReference type="PROSITE" id="PS00194">
    <property type="entry name" value="THIOREDOXIN_1"/>
    <property type="match status" value="1"/>
</dbReference>
<dbReference type="PROSITE" id="PS51352">
    <property type="entry name" value="THIOREDOXIN_2"/>
    <property type="match status" value="1"/>
</dbReference>
<organism evidence="6 7">
    <name type="scientific">Paenalcaligenes hermetiae</name>
    <dbReference type="NCBI Taxonomy" id="1157987"/>
    <lineage>
        <taxon>Bacteria</taxon>
        <taxon>Pseudomonadati</taxon>
        <taxon>Pseudomonadota</taxon>
        <taxon>Betaproteobacteria</taxon>
        <taxon>Burkholderiales</taxon>
        <taxon>Alcaligenaceae</taxon>
        <taxon>Paenalcaligenes</taxon>
    </lineage>
</organism>
<dbReference type="PANTHER" id="PTHR42852">
    <property type="entry name" value="THIOL:DISULFIDE INTERCHANGE PROTEIN DSBE"/>
    <property type="match status" value="1"/>
</dbReference>
<dbReference type="CDD" id="cd02966">
    <property type="entry name" value="TlpA_like_family"/>
    <property type="match status" value="1"/>
</dbReference>
<dbReference type="RefSeq" id="WP_345370872.1">
    <property type="nucleotide sequence ID" value="NZ_BAABKD010000009.1"/>
</dbReference>
<evidence type="ECO:0000313" key="6">
    <source>
        <dbReference type="EMBL" id="GAA5090793.1"/>
    </source>
</evidence>
<evidence type="ECO:0000256" key="4">
    <source>
        <dbReference type="SAM" id="Phobius"/>
    </source>
</evidence>
<keyword evidence="4" id="KW-0812">Transmembrane</keyword>